<sequence>MGSNQKKPTKIPLSLSFIDKTAERAKKPSKSANRGKMSYLYNNIYIQFIRRGQQHRTRIPEDEKGHYTPPLPAFDLSRLDDGERMTGQAKGRIQFYNGNPFFSIISGIPVRD</sequence>
<dbReference type="AlphaFoldDB" id="A0A8X6ILC6"/>
<evidence type="ECO:0000313" key="2">
    <source>
        <dbReference type="Proteomes" id="UP000886998"/>
    </source>
</evidence>
<accession>A0A8X6ILC6</accession>
<name>A0A8X6ILC6_9ARAC</name>
<keyword evidence="2" id="KW-1185">Reference proteome</keyword>
<organism evidence="1 2">
    <name type="scientific">Trichonephila inaurata madagascariensis</name>
    <dbReference type="NCBI Taxonomy" id="2747483"/>
    <lineage>
        <taxon>Eukaryota</taxon>
        <taxon>Metazoa</taxon>
        <taxon>Ecdysozoa</taxon>
        <taxon>Arthropoda</taxon>
        <taxon>Chelicerata</taxon>
        <taxon>Arachnida</taxon>
        <taxon>Araneae</taxon>
        <taxon>Araneomorphae</taxon>
        <taxon>Entelegynae</taxon>
        <taxon>Araneoidea</taxon>
        <taxon>Nephilidae</taxon>
        <taxon>Trichonephila</taxon>
        <taxon>Trichonephila inaurata</taxon>
    </lineage>
</organism>
<reference evidence="1" key="1">
    <citation type="submission" date="2020-08" db="EMBL/GenBank/DDBJ databases">
        <title>Multicomponent nature underlies the extraordinary mechanical properties of spider dragline silk.</title>
        <authorList>
            <person name="Kono N."/>
            <person name="Nakamura H."/>
            <person name="Mori M."/>
            <person name="Yoshida Y."/>
            <person name="Ohtoshi R."/>
            <person name="Malay A.D."/>
            <person name="Moran D.A.P."/>
            <person name="Tomita M."/>
            <person name="Numata K."/>
            <person name="Arakawa K."/>
        </authorList>
    </citation>
    <scope>NUCLEOTIDE SEQUENCE</scope>
</reference>
<protein>
    <submittedName>
        <fullName evidence="1">Uncharacterized protein</fullName>
    </submittedName>
</protein>
<dbReference type="Proteomes" id="UP000886998">
    <property type="component" value="Unassembled WGS sequence"/>
</dbReference>
<gene>
    <name evidence="1" type="ORF">TNIN_321141</name>
</gene>
<comment type="caution">
    <text evidence="1">The sequence shown here is derived from an EMBL/GenBank/DDBJ whole genome shotgun (WGS) entry which is preliminary data.</text>
</comment>
<proteinExistence type="predicted"/>
<dbReference type="EMBL" id="BMAV01026472">
    <property type="protein sequence ID" value="GFS50676.1"/>
    <property type="molecule type" value="Genomic_DNA"/>
</dbReference>
<evidence type="ECO:0000313" key="1">
    <source>
        <dbReference type="EMBL" id="GFS50676.1"/>
    </source>
</evidence>